<organism evidence="1 2">
    <name type="scientific">Pedobacter albus</name>
    <dbReference type="NCBI Taxonomy" id="3113905"/>
    <lineage>
        <taxon>Bacteria</taxon>
        <taxon>Pseudomonadati</taxon>
        <taxon>Bacteroidota</taxon>
        <taxon>Sphingobacteriia</taxon>
        <taxon>Sphingobacteriales</taxon>
        <taxon>Sphingobacteriaceae</taxon>
        <taxon>Pedobacter</taxon>
    </lineage>
</organism>
<dbReference type="RefSeq" id="WP_330107405.1">
    <property type="nucleotide sequence ID" value="NZ_JAZDQT010000001.1"/>
</dbReference>
<evidence type="ECO:0000313" key="2">
    <source>
        <dbReference type="Proteomes" id="UP001336835"/>
    </source>
</evidence>
<protein>
    <submittedName>
        <fullName evidence="1">Uncharacterized protein</fullName>
    </submittedName>
</protein>
<sequence>MREHLANLLFEEFKQQCLLDELQEKGIDLSNVCVNNLDIVLDIIGFPKDNSSIYDLEHFHSNDKVRNERKKMVDKNLFLRDWLFDKYYEMFTLLNTQHETYVTDKGIQIRSGADSETIRAELLDYIDWLYNEFNKLSK</sequence>
<name>A0ABU7I6I1_9SPHI</name>
<keyword evidence="2" id="KW-1185">Reference proteome</keyword>
<accession>A0ABU7I6I1</accession>
<reference evidence="1 2" key="1">
    <citation type="submission" date="2024-01" db="EMBL/GenBank/DDBJ databases">
        <title>Pedobacter sp. nov., isolated from fresh soil.</title>
        <authorList>
            <person name="Le N.T.T."/>
        </authorList>
    </citation>
    <scope>NUCLEOTIDE SEQUENCE [LARGE SCALE GENOMIC DNA]</scope>
    <source>
        <strain evidence="1 2">KR3-3</strain>
    </source>
</reference>
<evidence type="ECO:0000313" key="1">
    <source>
        <dbReference type="EMBL" id="MEE1945053.1"/>
    </source>
</evidence>
<comment type="caution">
    <text evidence="1">The sequence shown here is derived from an EMBL/GenBank/DDBJ whole genome shotgun (WGS) entry which is preliminary data.</text>
</comment>
<dbReference type="Proteomes" id="UP001336835">
    <property type="component" value="Unassembled WGS sequence"/>
</dbReference>
<dbReference type="EMBL" id="JAZDQT010000001">
    <property type="protein sequence ID" value="MEE1945053.1"/>
    <property type="molecule type" value="Genomic_DNA"/>
</dbReference>
<gene>
    <name evidence="1" type="ORF">VRU48_08040</name>
</gene>
<proteinExistence type="predicted"/>